<keyword evidence="3" id="KW-0804">Transcription</keyword>
<name>A0A2M7XF12_9BACT</name>
<dbReference type="PANTHER" id="PTHR42756">
    <property type="entry name" value="TRANSCRIPTIONAL REGULATOR, MARR"/>
    <property type="match status" value="1"/>
</dbReference>
<gene>
    <name evidence="5" type="ORF">CO173_01715</name>
</gene>
<evidence type="ECO:0000256" key="3">
    <source>
        <dbReference type="ARBA" id="ARBA00023163"/>
    </source>
</evidence>
<evidence type="ECO:0000256" key="1">
    <source>
        <dbReference type="ARBA" id="ARBA00023015"/>
    </source>
</evidence>
<keyword evidence="1" id="KW-0805">Transcription regulation</keyword>
<dbReference type="Pfam" id="PF12802">
    <property type="entry name" value="MarR_2"/>
    <property type="match status" value="1"/>
</dbReference>
<dbReference type="GO" id="GO:0003700">
    <property type="term" value="F:DNA-binding transcription factor activity"/>
    <property type="evidence" value="ECO:0007669"/>
    <property type="project" value="InterPro"/>
</dbReference>
<sequence>MIDRNSLIDEVLQDIRTMRHSCAVRFGLNKESSVTPSQSLVLNFVEKHTDSSVKNIAKALQISSSAVTQLIDGLVQNEMLIRIQSSEDRRVIKLSLSSKAKKMLKTFRKHGLEKSVAIFCNLTDSELKQYAQLNKKIIEGMSK</sequence>
<dbReference type="GO" id="GO:0003677">
    <property type="term" value="F:DNA binding"/>
    <property type="evidence" value="ECO:0007669"/>
    <property type="project" value="UniProtKB-KW"/>
</dbReference>
<dbReference type="PRINTS" id="PR00598">
    <property type="entry name" value="HTHMARR"/>
</dbReference>
<evidence type="ECO:0000256" key="2">
    <source>
        <dbReference type="ARBA" id="ARBA00023125"/>
    </source>
</evidence>
<dbReference type="PROSITE" id="PS50995">
    <property type="entry name" value="HTH_MARR_2"/>
    <property type="match status" value="1"/>
</dbReference>
<dbReference type="EMBL" id="PFWT01000009">
    <property type="protein sequence ID" value="PJA46463.1"/>
    <property type="molecule type" value="Genomic_DNA"/>
</dbReference>
<comment type="caution">
    <text evidence="5">The sequence shown here is derived from an EMBL/GenBank/DDBJ whole genome shotgun (WGS) entry which is preliminary data.</text>
</comment>
<protein>
    <recommendedName>
        <fullName evidence="4">HTH marR-type domain-containing protein</fullName>
    </recommendedName>
</protein>
<dbReference type="SUPFAM" id="SSF46785">
    <property type="entry name" value="Winged helix' DNA-binding domain"/>
    <property type="match status" value="1"/>
</dbReference>
<keyword evidence="2" id="KW-0238">DNA-binding</keyword>
<dbReference type="PANTHER" id="PTHR42756:SF1">
    <property type="entry name" value="TRANSCRIPTIONAL REPRESSOR OF EMRAB OPERON"/>
    <property type="match status" value="1"/>
</dbReference>
<dbReference type="SMART" id="SM00347">
    <property type="entry name" value="HTH_MARR"/>
    <property type="match status" value="1"/>
</dbReference>
<reference evidence="6" key="1">
    <citation type="submission" date="2017-09" db="EMBL/GenBank/DDBJ databases">
        <title>Depth-based differentiation of microbial function through sediment-hosted aquifers and enrichment of novel symbionts in the deep terrestrial subsurface.</title>
        <authorList>
            <person name="Probst A.J."/>
            <person name="Ladd B."/>
            <person name="Jarett J.K."/>
            <person name="Geller-Mcgrath D.E."/>
            <person name="Sieber C.M.K."/>
            <person name="Emerson J.B."/>
            <person name="Anantharaman K."/>
            <person name="Thomas B.C."/>
            <person name="Malmstrom R."/>
            <person name="Stieglmeier M."/>
            <person name="Klingl A."/>
            <person name="Woyke T."/>
            <person name="Ryan C.M."/>
            <person name="Banfield J.F."/>
        </authorList>
    </citation>
    <scope>NUCLEOTIDE SEQUENCE [LARGE SCALE GENOMIC DNA]</scope>
</reference>
<proteinExistence type="predicted"/>
<accession>A0A2M7XF12</accession>
<dbReference type="InterPro" id="IPR036388">
    <property type="entry name" value="WH-like_DNA-bd_sf"/>
</dbReference>
<organism evidence="5 6">
    <name type="scientific">Candidatus Uhrbacteria bacterium CG_4_9_14_3_um_filter_41_35</name>
    <dbReference type="NCBI Taxonomy" id="1975034"/>
    <lineage>
        <taxon>Bacteria</taxon>
        <taxon>Candidatus Uhriibacteriota</taxon>
    </lineage>
</organism>
<dbReference type="InterPro" id="IPR036390">
    <property type="entry name" value="WH_DNA-bd_sf"/>
</dbReference>
<evidence type="ECO:0000259" key="4">
    <source>
        <dbReference type="PROSITE" id="PS50995"/>
    </source>
</evidence>
<dbReference type="Proteomes" id="UP000231263">
    <property type="component" value="Unassembled WGS sequence"/>
</dbReference>
<dbReference type="Gene3D" id="1.10.10.10">
    <property type="entry name" value="Winged helix-like DNA-binding domain superfamily/Winged helix DNA-binding domain"/>
    <property type="match status" value="1"/>
</dbReference>
<dbReference type="AlphaFoldDB" id="A0A2M7XF12"/>
<feature type="domain" description="HTH marR-type" evidence="4">
    <location>
        <begin position="1"/>
        <end position="139"/>
    </location>
</feature>
<dbReference type="InterPro" id="IPR000835">
    <property type="entry name" value="HTH_MarR-typ"/>
</dbReference>
<evidence type="ECO:0000313" key="5">
    <source>
        <dbReference type="EMBL" id="PJA46463.1"/>
    </source>
</evidence>
<evidence type="ECO:0000313" key="6">
    <source>
        <dbReference type="Proteomes" id="UP000231263"/>
    </source>
</evidence>